<protein>
    <submittedName>
        <fullName evidence="1">Uncharacterized protein</fullName>
    </submittedName>
</protein>
<evidence type="ECO:0000313" key="1">
    <source>
        <dbReference type="EMBL" id="CAI9163359.1"/>
    </source>
</evidence>
<keyword evidence="2" id="KW-1185">Reference proteome</keyword>
<dbReference type="Proteomes" id="UP001176941">
    <property type="component" value="Chromosome 21"/>
</dbReference>
<gene>
    <name evidence="1" type="ORF">MRATA1EN1_LOCUS12321</name>
</gene>
<evidence type="ECO:0000313" key="2">
    <source>
        <dbReference type="Proteomes" id="UP001176941"/>
    </source>
</evidence>
<organism evidence="1 2">
    <name type="scientific">Rangifer tarandus platyrhynchus</name>
    <name type="common">Svalbard reindeer</name>
    <dbReference type="NCBI Taxonomy" id="3082113"/>
    <lineage>
        <taxon>Eukaryota</taxon>
        <taxon>Metazoa</taxon>
        <taxon>Chordata</taxon>
        <taxon>Craniata</taxon>
        <taxon>Vertebrata</taxon>
        <taxon>Euteleostomi</taxon>
        <taxon>Mammalia</taxon>
        <taxon>Eutheria</taxon>
        <taxon>Laurasiatheria</taxon>
        <taxon>Artiodactyla</taxon>
        <taxon>Ruminantia</taxon>
        <taxon>Pecora</taxon>
        <taxon>Cervidae</taxon>
        <taxon>Odocoileinae</taxon>
        <taxon>Rangifer</taxon>
    </lineage>
</organism>
<proteinExistence type="predicted"/>
<reference evidence="1" key="1">
    <citation type="submission" date="2023-04" db="EMBL/GenBank/DDBJ databases">
        <authorList>
            <consortium name="ELIXIR-Norway"/>
        </authorList>
    </citation>
    <scope>NUCLEOTIDE SEQUENCE [LARGE SCALE GENOMIC DNA]</scope>
</reference>
<dbReference type="EMBL" id="OX459957">
    <property type="protein sequence ID" value="CAI9163359.1"/>
    <property type="molecule type" value="Genomic_DNA"/>
</dbReference>
<name>A0ABN8YPF0_RANTA</name>
<sequence>MDPLLFSDGPFHSPETCMTAPDVFLQCNQPLDSKRPPNSPPSMHLISGLGDRTLCIDSRASNPASIPLASPAGQMRKKLPCLLLSSGERCLVVMNELIVGVGWAGEWSSHLLLPTVGKWVERNLVATLYFFILGSWYGQDFQEWAFLVKRERSLQRNDLF</sequence>
<accession>A0ABN8YPF0</accession>